<accession>A0A1I3UYI6</accession>
<proteinExistence type="predicted"/>
<gene>
    <name evidence="1" type="ORF">SAMN05216275_113145</name>
</gene>
<protein>
    <submittedName>
        <fullName evidence="1">Uncharacterized protein</fullName>
    </submittedName>
</protein>
<dbReference type="GeneID" id="96299866"/>
<dbReference type="AlphaFoldDB" id="A0A1I3UYI6"/>
<dbReference type="Proteomes" id="UP000199111">
    <property type="component" value="Unassembled WGS sequence"/>
</dbReference>
<evidence type="ECO:0000313" key="1">
    <source>
        <dbReference type="EMBL" id="SFJ87962.1"/>
    </source>
</evidence>
<evidence type="ECO:0000313" key="2">
    <source>
        <dbReference type="Proteomes" id="UP000199111"/>
    </source>
</evidence>
<name>A0A1I3UYI6_9ACTN</name>
<organism evidence="1 2">
    <name type="scientific">Streptosporangium canum</name>
    <dbReference type="NCBI Taxonomy" id="324952"/>
    <lineage>
        <taxon>Bacteria</taxon>
        <taxon>Bacillati</taxon>
        <taxon>Actinomycetota</taxon>
        <taxon>Actinomycetes</taxon>
        <taxon>Streptosporangiales</taxon>
        <taxon>Streptosporangiaceae</taxon>
        <taxon>Streptosporangium</taxon>
    </lineage>
</organism>
<dbReference type="EMBL" id="FOQY01000013">
    <property type="protein sequence ID" value="SFJ87962.1"/>
    <property type="molecule type" value="Genomic_DNA"/>
</dbReference>
<sequence length="144" mass="15332">MVRLSDFLERFRPAGVPGAAAPAGVPADYAADRAAELDPVFSALTEVRAACASERLRAEHRAEETRERARAQAAAIVSAARLDAGVERAQAVADIRQRSDKESSAVMRSADLAADGIRRRSAARMPEEVARVVAKIRSLAGDPP</sequence>
<reference evidence="2" key="1">
    <citation type="submission" date="2016-10" db="EMBL/GenBank/DDBJ databases">
        <authorList>
            <person name="Varghese N."/>
            <person name="Submissions S."/>
        </authorList>
    </citation>
    <scope>NUCLEOTIDE SEQUENCE [LARGE SCALE GENOMIC DNA]</scope>
    <source>
        <strain evidence="2">CGMCC 4.2126</strain>
    </source>
</reference>
<keyword evidence="2" id="KW-1185">Reference proteome</keyword>
<dbReference type="RefSeq" id="WP_093888618.1">
    <property type="nucleotide sequence ID" value="NZ_FOQY01000013.1"/>
</dbReference>
<dbReference type="Gene3D" id="1.20.5.2950">
    <property type="match status" value="1"/>
</dbReference>